<sequence>MKFVKFSTCLLLLVLVTIPWTICQFIVGKPCPYPEKRPVIQNFDLDRYVDGKWYEILRYEQHFEIGCDCNFATYTKTPKNGIKVKNCCKRSRHAQTSCVEGSAYVSYPKAGPVEGKLNVTFSGPPDNSNYWILATDYENYSIVYSCKNISDEKSAEAAWLLSKQRTLNPIISDEANNLINNYFQRDEMRITRQDSNLCDHNQNHFHLN</sequence>
<evidence type="ECO:0000259" key="11">
    <source>
        <dbReference type="Pfam" id="PF08212"/>
    </source>
</evidence>
<evidence type="ECO:0000256" key="5">
    <source>
        <dbReference type="ARBA" id="ARBA00022525"/>
    </source>
</evidence>
<comment type="similarity">
    <text evidence="2 10">Belongs to the calycin superfamily. Lipocalin family.</text>
</comment>
<keyword evidence="9" id="KW-0325">Glycoprotein</keyword>
<feature type="chain" id="PRO_5013435557" description="Apolipoprotein D" evidence="10">
    <location>
        <begin position="24"/>
        <end position="208"/>
    </location>
</feature>
<dbReference type="PIRSF" id="PIRSF036893">
    <property type="entry name" value="Lipocalin_ApoD"/>
    <property type="match status" value="1"/>
</dbReference>
<evidence type="ECO:0000256" key="9">
    <source>
        <dbReference type="ARBA" id="ARBA00023180"/>
    </source>
</evidence>
<feature type="signal peptide" evidence="10">
    <location>
        <begin position="1"/>
        <end position="23"/>
    </location>
</feature>
<dbReference type="Pfam" id="PF08212">
    <property type="entry name" value="Lipocalin_2"/>
    <property type="match status" value="1"/>
</dbReference>
<dbReference type="GO" id="GO:0006629">
    <property type="term" value="P:lipid metabolic process"/>
    <property type="evidence" value="ECO:0007669"/>
    <property type="project" value="TreeGrafter"/>
</dbReference>
<evidence type="ECO:0000256" key="4">
    <source>
        <dbReference type="ARBA" id="ARBA00022448"/>
    </source>
</evidence>
<dbReference type="AlphaFoldDB" id="U5ER28"/>
<dbReference type="EMBL" id="GANO01002996">
    <property type="protein sequence ID" value="JAB56875.1"/>
    <property type="molecule type" value="mRNA"/>
</dbReference>
<dbReference type="GO" id="GO:0005576">
    <property type="term" value="C:extracellular region"/>
    <property type="evidence" value="ECO:0007669"/>
    <property type="project" value="UniProtKB-SubCell"/>
</dbReference>
<dbReference type="PRINTS" id="PR01273">
    <property type="entry name" value="INVTBRTCOLOR"/>
</dbReference>
<dbReference type="InterPro" id="IPR012674">
    <property type="entry name" value="Calycin"/>
</dbReference>
<evidence type="ECO:0000256" key="7">
    <source>
        <dbReference type="ARBA" id="ARBA00023121"/>
    </source>
</evidence>
<dbReference type="GO" id="GO:0031409">
    <property type="term" value="F:pigment binding"/>
    <property type="evidence" value="ECO:0007669"/>
    <property type="project" value="InterPro"/>
</dbReference>
<evidence type="ECO:0000256" key="6">
    <source>
        <dbReference type="ARBA" id="ARBA00022729"/>
    </source>
</evidence>
<dbReference type="InterPro" id="IPR003057">
    <property type="entry name" value="Invtbrt_color"/>
</dbReference>
<dbReference type="GO" id="GO:0005737">
    <property type="term" value="C:cytoplasm"/>
    <property type="evidence" value="ECO:0007669"/>
    <property type="project" value="TreeGrafter"/>
</dbReference>
<evidence type="ECO:0000256" key="8">
    <source>
        <dbReference type="ARBA" id="ARBA00023157"/>
    </source>
</evidence>
<comment type="subcellular location">
    <subcellularLocation>
        <location evidence="1">Secreted</location>
    </subcellularLocation>
</comment>
<protein>
    <recommendedName>
        <fullName evidence="3">Apolipoprotein D</fullName>
    </recommendedName>
</protein>
<keyword evidence="6 10" id="KW-0732">Signal</keyword>
<dbReference type="InterPro" id="IPR000566">
    <property type="entry name" value="Lipocln_cytosolic_FA-bd_dom"/>
</dbReference>
<keyword evidence="12" id="KW-0449">Lipoprotein</keyword>
<dbReference type="GO" id="GO:0000302">
    <property type="term" value="P:response to reactive oxygen species"/>
    <property type="evidence" value="ECO:0007669"/>
    <property type="project" value="TreeGrafter"/>
</dbReference>
<evidence type="ECO:0000313" key="12">
    <source>
        <dbReference type="EMBL" id="JAB56875.1"/>
    </source>
</evidence>
<evidence type="ECO:0000256" key="1">
    <source>
        <dbReference type="ARBA" id="ARBA00004613"/>
    </source>
</evidence>
<reference evidence="12" key="1">
    <citation type="journal article" date="2014" name="Insect Biochem. Mol. Biol.">
        <title>An insight into the sialome of the frog biting fly, Corethrella appendiculata.</title>
        <authorList>
            <person name="Ribeiro J.M.C."/>
            <person name="Chagas A.C."/>
            <person name="Pham V.M."/>
            <person name="Lounibos L.P."/>
            <person name="Calvo E."/>
        </authorList>
    </citation>
    <scope>NUCLEOTIDE SEQUENCE</scope>
    <source>
        <tissue evidence="12">Salivary glands</tissue>
    </source>
</reference>
<evidence type="ECO:0000256" key="2">
    <source>
        <dbReference type="ARBA" id="ARBA00006889"/>
    </source>
</evidence>
<evidence type="ECO:0000256" key="3">
    <source>
        <dbReference type="ARBA" id="ARBA00019890"/>
    </source>
</evidence>
<name>U5ER28_9DIPT</name>
<dbReference type="SUPFAM" id="SSF50814">
    <property type="entry name" value="Lipocalins"/>
    <property type="match status" value="1"/>
</dbReference>
<evidence type="ECO:0000256" key="10">
    <source>
        <dbReference type="PIRNR" id="PIRNR036893"/>
    </source>
</evidence>
<keyword evidence="5" id="KW-0964">Secreted</keyword>
<feature type="domain" description="Lipocalin/cytosolic fatty-acid binding" evidence="11">
    <location>
        <begin position="43"/>
        <end position="169"/>
    </location>
</feature>
<dbReference type="PANTHER" id="PTHR10612">
    <property type="entry name" value="APOLIPOPROTEIN D"/>
    <property type="match status" value="1"/>
</dbReference>
<organism evidence="12">
    <name type="scientific">Corethrella appendiculata</name>
    <dbReference type="NCBI Taxonomy" id="1370023"/>
    <lineage>
        <taxon>Eukaryota</taxon>
        <taxon>Metazoa</taxon>
        <taxon>Ecdysozoa</taxon>
        <taxon>Arthropoda</taxon>
        <taxon>Hexapoda</taxon>
        <taxon>Insecta</taxon>
        <taxon>Pterygota</taxon>
        <taxon>Neoptera</taxon>
        <taxon>Endopterygota</taxon>
        <taxon>Diptera</taxon>
        <taxon>Nematocera</taxon>
        <taxon>Culicoidea</taxon>
        <taxon>Chaoboridae</taxon>
        <taxon>Corethrella</taxon>
    </lineage>
</organism>
<proteinExistence type="evidence at transcript level"/>
<keyword evidence="4" id="KW-0813">Transport</keyword>
<dbReference type="PANTHER" id="PTHR10612:SF62">
    <property type="entry name" value="LIPOCALIN_CYTOSOLIC FATTY-ACID BINDING DOMAIN-CONTAINING PROTEIN"/>
    <property type="match status" value="1"/>
</dbReference>
<keyword evidence="7" id="KW-0446">Lipid-binding</keyword>
<accession>U5ER28</accession>
<dbReference type="Gene3D" id="2.40.128.20">
    <property type="match status" value="1"/>
</dbReference>
<dbReference type="FunFam" id="2.40.128.20:FF:000003">
    <property type="entry name" value="Apolipoprotein D"/>
    <property type="match status" value="1"/>
</dbReference>
<dbReference type="GO" id="GO:0008289">
    <property type="term" value="F:lipid binding"/>
    <property type="evidence" value="ECO:0007669"/>
    <property type="project" value="UniProtKB-KW"/>
</dbReference>
<dbReference type="InterPro" id="IPR022271">
    <property type="entry name" value="Lipocalin_ApoD"/>
</dbReference>
<keyword evidence="8" id="KW-1015">Disulfide bond</keyword>